<evidence type="ECO:0000313" key="2">
    <source>
        <dbReference type="EMBL" id="EMA07928.1"/>
    </source>
</evidence>
<evidence type="ECO:0000259" key="1">
    <source>
        <dbReference type="Pfam" id="PF26073"/>
    </source>
</evidence>
<comment type="caution">
    <text evidence="2">The sequence shown here is derived from an EMBL/GenBank/DDBJ whole genome shotgun (WGS) entry which is preliminary data.</text>
</comment>
<sequence length="72" mass="8535">MKRTQFIAVDDVGQRFQKRYFDDRLGWHETIVSRGAVRNELVSRLSRLSLDRIDEPPNGEPDTFRVMSLHQF</sequence>
<gene>
    <name evidence="2" type="ORF">C438_02367</name>
</gene>
<proteinExistence type="predicted"/>
<dbReference type="InterPro" id="IPR058343">
    <property type="entry name" value="DUF8030"/>
</dbReference>
<organism evidence="2 3">
    <name type="scientific">Haloferax denitrificans ATCC 35960</name>
    <dbReference type="NCBI Taxonomy" id="662478"/>
    <lineage>
        <taxon>Archaea</taxon>
        <taxon>Methanobacteriati</taxon>
        <taxon>Methanobacteriota</taxon>
        <taxon>Stenosarchaea group</taxon>
        <taxon>Halobacteria</taxon>
        <taxon>Halobacteriales</taxon>
        <taxon>Haloferacaceae</taxon>
        <taxon>Haloferax</taxon>
    </lineage>
</organism>
<keyword evidence="3" id="KW-1185">Reference proteome</keyword>
<evidence type="ECO:0000313" key="3">
    <source>
        <dbReference type="Proteomes" id="UP000011553"/>
    </source>
</evidence>
<protein>
    <recommendedName>
        <fullName evidence="1">DUF8030 domain-containing protein</fullName>
    </recommendedName>
</protein>
<dbReference type="Pfam" id="PF26073">
    <property type="entry name" value="DUF8030"/>
    <property type="match status" value="1"/>
</dbReference>
<dbReference type="EMBL" id="AOLP01000002">
    <property type="protein sequence ID" value="EMA07928.1"/>
    <property type="molecule type" value="Genomic_DNA"/>
</dbReference>
<name>M0JHT1_9EURY</name>
<accession>M0JHT1</accession>
<feature type="domain" description="DUF8030" evidence="1">
    <location>
        <begin position="2"/>
        <end position="71"/>
    </location>
</feature>
<dbReference type="AlphaFoldDB" id="M0JHT1"/>
<reference evidence="2 3" key="1">
    <citation type="journal article" date="2014" name="PLoS Genet.">
        <title>Phylogenetically driven sequencing of extremely halophilic archaea reveals strategies for static and dynamic osmo-response.</title>
        <authorList>
            <person name="Becker E.A."/>
            <person name="Seitzer P.M."/>
            <person name="Tritt A."/>
            <person name="Larsen D."/>
            <person name="Krusor M."/>
            <person name="Yao A.I."/>
            <person name="Wu D."/>
            <person name="Madern D."/>
            <person name="Eisen J.A."/>
            <person name="Darling A.E."/>
            <person name="Facciotti M.T."/>
        </authorList>
    </citation>
    <scope>NUCLEOTIDE SEQUENCE [LARGE SCALE GENOMIC DNA]</scope>
    <source>
        <strain evidence="2 3">ATCC 35960</strain>
    </source>
</reference>
<dbReference type="Proteomes" id="UP000011553">
    <property type="component" value="Unassembled WGS sequence"/>
</dbReference>